<keyword evidence="1" id="KW-0812">Transmembrane</keyword>
<evidence type="ECO:0000313" key="3">
    <source>
        <dbReference type="Proteomes" id="UP000019489"/>
    </source>
</evidence>
<dbReference type="PANTHER" id="PTHR36832:SF2">
    <property type="entry name" value="INTEGRAL MEMBRANE PROTEIN"/>
    <property type="match status" value="1"/>
</dbReference>
<dbReference type="EMBL" id="AWSA01000001">
    <property type="protein sequence ID" value="EWT03549.1"/>
    <property type="molecule type" value="Genomic_DNA"/>
</dbReference>
<dbReference type="eggNOG" id="COG4587">
    <property type="taxonomic scope" value="Bacteria"/>
</dbReference>
<proteinExistence type="predicted"/>
<organism evidence="2 3">
    <name type="scientific">Intrasporangium oryzae NRRL B-24470</name>
    <dbReference type="NCBI Taxonomy" id="1386089"/>
    <lineage>
        <taxon>Bacteria</taxon>
        <taxon>Bacillati</taxon>
        <taxon>Actinomycetota</taxon>
        <taxon>Actinomycetes</taxon>
        <taxon>Micrococcales</taxon>
        <taxon>Intrasporangiaceae</taxon>
        <taxon>Intrasporangium</taxon>
    </lineage>
</organism>
<feature type="transmembrane region" description="Helical" evidence="1">
    <location>
        <begin position="230"/>
        <end position="252"/>
    </location>
</feature>
<evidence type="ECO:0000256" key="1">
    <source>
        <dbReference type="SAM" id="Phobius"/>
    </source>
</evidence>
<dbReference type="Proteomes" id="UP000019489">
    <property type="component" value="Unassembled WGS sequence"/>
</dbReference>
<dbReference type="Pfam" id="PF06182">
    <property type="entry name" value="ABC2_membrane_6"/>
    <property type="match status" value="1"/>
</dbReference>
<dbReference type="RefSeq" id="WP_034800239.1">
    <property type="nucleotide sequence ID" value="NZ_AWSA01000001.1"/>
</dbReference>
<keyword evidence="3" id="KW-1185">Reference proteome</keyword>
<keyword evidence="1" id="KW-0472">Membrane</keyword>
<name>W9GI59_9MICO</name>
<dbReference type="InterPro" id="IPR010390">
    <property type="entry name" value="ABC-2_transporter-like"/>
</dbReference>
<gene>
    <name evidence="2" type="ORF">N865_08845</name>
</gene>
<dbReference type="STRING" id="1386089.N865_08845"/>
<dbReference type="PATRIC" id="fig|1386089.3.peg.29"/>
<feature type="transmembrane region" description="Helical" evidence="1">
    <location>
        <begin position="177"/>
        <end position="197"/>
    </location>
</feature>
<sequence>MTPFWILTRAGFRRHSTYRLALLAGMTTNSVFGVIRALLLLAALASAGSDIGGYDAPTAVAFVWWGQALLGTVNLWGFQEVKDRVRTGDIAIDFLRPVNPQLAYLAGDLGRAGINLVGRGAPAILLGGLLFDMAWPPGAASWVSGAVSVVLAVVVAFSGNFTVNLLAFWLVEIRGIYLMWMITGGLLCGLYLPVPWFPNWLRTIAEWSPFPSMLQIPIDILAGRVVGAEIIATMATQVFWATALLVLGQVVLRAGRRRLEVQGG</sequence>
<evidence type="ECO:0000313" key="2">
    <source>
        <dbReference type="EMBL" id="EWT03549.1"/>
    </source>
</evidence>
<feature type="transmembrane region" description="Helical" evidence="1">
    <location>
        <begin position="59"/>
        <end position="78"/>
    </location>
</feature>
<dbReference type="PANTHER" id="PTHR36832">
    <property type="entry name" value="SLR1174 PROTEIN-RELATED"/>
    <property type="match status" value="1"/>
</dbReference>
<feature type="transmembrane region" description="Helical" evidence="1">
    <location>
        <begin position="20"/>
        <end position="47"/>
    </location>
</feature>
<feature type="transmembrane region" description="Helical" evidence="1">
    <location>
        <begin position="147"/>
        <end position="170"/>
    </location>
</feature>
<protein>
    <submittedName>
        <fullName evidence="2">ABC transporter permease</fullName>
    </submittedName>
</protein>
<keyword evidence="1" id="KW-1133">Transmembrane helix</keyword>
<reference evidence="2 3" key="1">
    <citation type="submission" date="2013-08" db="EMBL/GenBank/DDBJ databases">
        <title>Intrasporangium oryzae NRRL B-24470.</title>
        <authorList>
            <person name="Liu H."/>
            <person name="Wang G."/>
        </authorList>
    </citation>
    <scope>NUCLEOTIDE SEQUENCE [LARGE SCALE GENOMIC DNA]</scope>
    <source>
        <strain evidence="2 3">NRRL B-24470</strain>
    </source>
</reference>
<dbReference type="OrthoDB" id="62003at2"/>
<dbReference type="AlphaFoldDB" id="W9GI59"/>
<accession>W9GI59</accession>
<feature type="transmembrane region" description="Helical" evidence="1">
    <location>
        <begin position="116"/>
        <end position="135"/>
    </location>
</feature>
<comment type="caution">
    <text evidence="2">The sequence shown here is derived from an EMBL/GenBank/DDBJ whole genome shotgun (WGS) entry which is preliminary data.</text>
</comment>